<evidence type="ECO:0000256" key="1">
    <source>
        <dbReference type="SAM" id="MobiDB-lite"/>
    </source>
</evidence>
<gene>
    <name evidence="2" type="ORF">CAPTEDRAFT_227388</name>
</gene>
<dbReference type="Proteomes" id="UP000014760">
    <property type="component" value="Unassembled WGS sequence"/>
</dbReference>
<feature type="region of interest" description="Disordered" evidence="1">
    <location>
        <begin position="80"/>
        <end position="117"/>
    </location>
</feature>
<evidence type="ECO:0000313" key="2">
    <source>
        <dbReference type="EMBL" id="ELT89568.1"/>
    </source>
</evidence>
<dbReference type="EMBL" id="KB311295">
    <property type="protein sequence ID" value="ELT89568.1"/>
    <property type="molecule type" value="Genomic_DNA"/>
</dbReference>
<accession>R7T7Z0</accession>
<reference evidence="4" key="1">
    <citation type="submission" date="2012-12" db="EMBL/GenBank/DDBJ databases">
        <authorList>
            <person name="Hellsten U."/>
            <person name="Grimwood J."/>
            <person name="Chapman J.A."/>
            <person name="Shapiro H."/>
            <person name="Aerts A."/>
            <person name="Otillar R.P."/>
            <person name="Terry A.Y."/>
            <person name="Boore J.L."/>
            <person name="Simakov O."/>
            <person name="Marletaz F."/>
            <person name="Cho S.-J."/>
            <person name="Edsinger-Gonzales E."/>
            <person name="Havlak P."/>
            <person name="Kuo D.-H."/>
            <person name="Larsson T."/>
            <person name="Lv J."/>
            <person name="Arendt D."/>
            <person name="Savage R."/>
            <person name="Osoegawa K."/>
            <person name="de Jong P."/>
            <person name="Lindberg D.R."/>
            <person name="Seaver E.C."/>
            <person name="Weisblat D.A."/>
            <person name="Putnam N.H."/>
            <person name="Grigoriev I.V."/>
            <person name="Rokhsar D.S."/>
        </authorList>
    </citation>
    <scope>NUCLEOTIDE SEQUENCE</scope>
    <source>
        <strain evidence="4">I ESC-2004</strain>
    </source>
</reference>
<evidence type="ECO:0000313" key="4">
    <source>
        <dbReference type="Proteomes" id="UP000014760"/>
    </source>
</evidence>
<dbReference type="EnsemblMetazoa" id="CapteT227388">
    <property type="protein sequence ID" value="CapteP227388"/>
    <property type="gene ID" value="CapteG227388"/>
</dbReference>
<reference evidence="2 4" key="2">
    <citation type="journal article" date="2013" name="Nature">
        <title>Insights into bilaterian evolution from three spiralian genomes.</title>
        <authorList>
            <person name="Simakov O."/>
            <person name="Marletaz F."/>
            <person name="Cho S.J."/>
            <person name="Edsinger-Gonzales E."/>
            <person name="Havlak P."/>
            <person name="Hellsten U."/>
            <person name="Kuo D.H."/>
            <person name="Larsson T."/>
            <person name="Lv J."/>
            <person name="Arendt D."/>
            <person name="Savage R."/>
            <person name="Osoegawa K."/>
            <person name="de Jong P."/>
            <person name="Grimwood J."/>
            <person name="Chapman J.A."/>
            <person name="Shapiro H."/>
            <person name="Aerts A."/>
            <person name="Otillar R.P."/>
            <person name="Terry A.Y."/>
            <person name="Boore J.L."/>
            <person name="Grigoriev I.V."/>
            <person name="Lindberg D.R."/>
            <person name="Seaver E.C."/>
            <person name="Weisblat D.A."/>
            <person name="Putnam N.H."/>
            <person name="Rokhsar D.S."/>
        </authorList>
    </citation>
    <scope>NUCLEOTIDE SEQUENCE</scope>
    <source>
        <strain evidence="2 4">I ESC-2004</strain>
    </source>
</reference>
<dbReference type="AlphaFoldDB" id="R7T7Z0"/>
<reference evidence="3" key="3">
    <citation type="submission" date="2015-06" db="UniProtKB">
        <authorList>
            <consortium name="EnsemblMetazoa"/>
        </authorList>
    </citation>
    <scope>IDENTIFICATION</scope>
</reference>
<feature type="compositionally biased region" description="Polar residues" evidence="1">
    <location>
        <begin position="49"/>
        <end position="65"/>
    </location>
</feature>
<evidence type="ECO:0000313" key="3">
    <source>
        <dbReference type="EnsemblMetazoa" id="CapteP227388"/>
    </source>
</evidence>
<dbReference type="EMBL" id="AMQN01014792">
    <property type="status" value="NOT_ANNOTATED_CDS"/>
    <property type="molecule type" value="Genomic_DNA"/>
</dbReference>
<sequence length="171" mass="18917">MRVRLNPACDELGMVVDRPSRKREKKAPKSQSKASEVVIEHAFVHEPPSISQPGSSENTAPSKQSADLLETVAEFIDTMQDKAKNAPRREKRKLGSEAASQENRSAIPASVLSSHTTSDTPVKCLFCDNTACLWCKSCKAHLCPHHDTQLHRRINITMSNQNLPQEEEAGC</sequence>
<name>R7T7Z0_CAPTE</name>
<protein>
    <submittedName>
        <fullName evidence="2 3">Uncharacterized protein</fullName>
    </submittedName>
</protein>
<keyword evidence="4" id="KW-1185">Reference proteome</keyword>
<proteinExistence type="predicted"/>
<organism evidence="2">
    <name type="scientific">Capitella teleta</name>
    <name type="common">Polychaete worm</name>
    <dbReference type="NCBI Taxonomy" id="283909"/>
    <lineage>
        <taxon>Eukaryota</taxon>
        <taxon>Metazoa</taxon>
        <taxon>Spiralia</taxon>
        <taxon>Lophotrochozoa</taxon>
        <taxon>Annelida</taxon>
        <taxon>Polychaeta</taxon>
        <taxon>Sedentaria</taxon>
        <taxon>Scolecida</taxon>
        <taxon>Capitellidae</taxon>
        <taxon>Capitella</taxon>
    </lineage>
</organism>
<feature type="region of interest" description="Disordered" evidence="1">
    <location>
        <begin position="1"/>
        <end position="65"/>
    </location>
</feature>
<dbReference type="HOGENOM" id="CLU_1564381_0_0_1"/>